<dbReference type="PROSITE" id="PS50103">
    <property type="entry name" value="ZF_C3H1"/>
    <property type="match status" value="4"/>
</dbReference>
<feature type="compositionally biased region" description="Basic and acidic residues" evidence="5">
    <location>
        <begin position="429"/>
        <end position="438"/>
    </location>
</feature>
<feature type="domain" description="C3H1-type" evidence="6">
    <location>
        <begin position="275"/>
        <end position="298"/>
    </location>
</feature>
<feature type="compositionally biased region" description="Polar residues" evidence="5">
    <location>
        <begin position="76"/>
        <end position="103"/>
    </location>
</feature>
<dbReference type="PANTHER" id="PTHR46156:SF1">
    <property type="entry name" value="ZINC FINGER CCCH DOMAIN-CONTAINING PROTEIN 3"/>
    <property type="match status" value="1"/>
</dbReference>
<dbReference type="AlphaFoldDB" id="A0A423VBS5"/>
<evidence type="ECO:0000313" key="8">
    <source>
        <dbReference type="Proteomes" id="UP000283895"/>
    </source>
</evidence>
<dbReference type="GO" id="GO:0005634">
    <property type="term" value="C:nucleus"/>
    <property type="evidence" value="ECO:0007669"/>
    <property type="project" value="TreeGrafter"/>
</dbReference>
<feature type="domain" description="C3H1-type" evidence="6">
    <location>
        <begin position="326"/>
        <end position="354"/>
    </location>
</feature>
<keyword evidence="1 4" id="KW-0479">Metal-binding</keyword>
<dbReference type="PANTHER" id="PTHR46156">
    <property type="entry name" value="CCCH ZINGC FINGER"/>
    <property type="match status" value="1"/>
</dbReference>
<feature type="compositionally biased region" description="Acidic residues" evidence="5">
    <location>
        <begin position="393"/>
        <end position="428"/>
    </location>
</feature>
<dbReference type="SUPFAM" id="SSF90229">
    <property type="entry name" value="CCCH zinc finger"/>
    <property type="match status" value="1"/>
</dbReference>
<evidence type="ECO:0000256" key="2">
    <source>
        <dbReference type="ARBA" id="ARBA00022771"/>
    </source>
</evidence>
<evidence type="ECO:0000259" key="6">
    <source>
        <dbReference type="PROSITE" id="PS50103"/>
    </source>
</evidence>
<evidence type="ECO:0000256" key="4">
    <source>
        <dbReference type="PROSITE-ProRule" id="PRU00723"/>
    </source>
</evidence>
<proteinExistence type="predicted"/>
<comment type="caution">
    <text evidence="7">The sequence shown here is derived from an EMBL/GenBank/DDBJ whole genome shotgun (WGS) entry which is preliminary data.</text>
</comment>
<feature type="region of interest" description="Disordered" evidence="5">
    <location>
        <begin position="26"/>
        <end position="61"/>
    </location>
</feature>
<dbReference type="Proteomes" id="UP000283895">
    <property type="component" value="Unassembled WGS sequence"/>
</dbReference>
<dbReference type="Gene3D" id="4.10.1000.10">
    <property type="entry name" value="Zinc finger, CCCH-type"/>
    <property type="match status" value="2"/>
</dbReference>
<feature type="zinc finger region" description="C3H1-type" evidence="4">
    <location>
        <begin position="275"/>
        <end position="298"/>
    </location>
</feature>
<name>A0A423VBS5_9PEZI</name>
<dbReference type="GO" id="GO:0008270">
    <property type="term" value="F:zinc ion binding"/>
    <property type="evidence" value="ECO:0007669"/>
    <property type="project" value="UniProtKB-KW"/>
</dbReference>
<dbReference type="EMBL" id="LKEA01000080">
    <property type="protein sequence ID" value="ROV88375.1"/>
    <property type="molecule type" value="Genomic_DNA"/>
</dbReference>
<feature type="region of interest" description="Disordered" evidence="5">
    <location>
        <begin position="387"/>
        <end position="438"/>
    </location>
</feature>
<protein>
    <recommendedName>
        <fullName evidence="6">C3H1-type domain-containing protein</fullName>
    </recommendedName>
</protein>
<dbReference type="InterPro" id="IPR036855">
    <property type="entry name" value="Znf_CCCH_sf"/>
</dbReference>
<feature type="zinc finger region" description="C3H1-type" evidence="4">
    <location>
        <begin position="236"/>
        <end position="271"/>
    </location>
</feature>
<feature type="zinc finger region" description="C3H1-type" evidence="4">
    <location>
        <begin position="299"/>
        <end position="325"/>
    </location>
</feature>
<dbReference type="SMART" id="SM00356">
    <property type="entry name" value="ZnF_C3H1"/>
    <property type="match status" value="4"/>
</dbReference>
<feature type="region of interest" description="Disordered" evidence="5">
    <location>
        <begin position="76"/>
        <end position="105"/>
    </location>
</feature>
<evidence type="ECO:0000256" key="1">
    <source>
        <dbReference type="ARBA" id="ARBA00022723"/>
    </source>
</evidence>
<sequence length="438" mass="47766">MSDEEQKLMEQISLLAGHINRAKNQQAGIASTPPAPGPSRSYGRGGYYRGQAPYPVPGRGGYRVGKAPVHRHRSLVLNNPSSANNPNGDTPSASDGTTPSWVTRNDRHLQLINTNIYQEQTEARAKAIQQTRLQKHRQKEARERAQIMNHLKRTADPSVVPANPASAPVYEIVVEGIRFRVTNDGSKLVKVPGDPNSPKATPKMAFVGGVKFHRSKNGNMYRQAIVKAQRRSAAVNKVNVPCRNFSNTGISLHGPRSCPKGPMCRFTHDPTKVSACKDLLQKGSCVAGDQCDLSHDLIPERTPHCVHYAKGNCRAAECPYTHRTLLPGAPVCRSFGFYGYCDKGISCPDRHAFECPDFSNSGVCNAKGCKLPHRERASVLRKANAALEQTAADGDEGDLSSDDGSDSVSSDDVDSDEVEEFVGDEDPVDFEKDFISFS</sequence>
<feature type="zinc finger region" description="C3H1-type" evidence="4">
    <location>
        <begin position="326"/>
        <end position="354"/>
    </location>
</feature>
<evidence type="ECO:0000313" key="7">
    <source>
        <dbReference type="EMBL" id="ROV88375.1"/>
    </source>
</evidence>
<feature type="domain" description="C3H1-type" evidence="6">
    <location>
        <begin position="236"/>
        <end position="271"/>
    </location>
</feature>
<dbReference type="InterPro" id="IPR000571">
    <property type="entry name" value="Znf_CCCH"/>
</dbReference>
<evidence type="ECO:0000256" key="3">
    <source>
        <dbReference type="ARBA" id="ARBA00022833"/>
    </source>
</evidence>
<keyword evidence="3 4" id="KW-0862">Zinc</keyword>
<organism evidence="7 8">
    <name type="scientific">Cytospora schulzeri</name>
    <dbReference type="NCBI Taxonomy" id="448051"/>
    <lineage>
        <taxon>Eukaryota</taxon>
        <taxon>Fungi</taxon>
        <taxon>Dikarya</taxon>
        <taxon>Ascomycota</taxon>
        <taxon>Pezizomycotina</taxon>
        <taxon>Sordariomycetes</taxon>
        <taxon>Sordariomycetidae</taxon>
        <taxon>Diaporthales</taxon>
        <taxon>Cytosporaceae</taxon>
        <taxon>Cytospora</taxon>
    </lineage>
</organism>
<keyword evidence="2 4" id="KW-0863">Zinc-finger</keyword>
<dbReference type="OrthoDB" id="410307at2759"/>
<reference evidence="7 8" key="1">
    <citation type="submission" date="2015-09" db="EMBL/GenBank/DDBJ databases">
        <title>Host preference determinants of Valsa canker pathogens revealed by comparative genomics.</title>
        <authorList>
            <person name="Yin Z."/>
            <person name="Huang L."/>
        </authorList>
    </citation>
    <scope>NUCLEOTIDE SEQUENCE [LARGE SCALE GENOMIC DNA]</scope>
    <source>
        <strain evidence="7 8">03-1</strain>
    </source>
</reference>
<gene>
    <name evidence="7" type="ORF">VMCG_10535</name>
</gene>
<dbReference type="STRING" id="356882.A0A423VBS5"/>
<evidence type="ECO:0000256" key="5">
    <source>
        <dbReference type="SAM" id="MobiDB-lite"/>
    </source>
</evidence>
<accession>A0A423VBS5</accession>
<keyword evidence="8" id="KW-1185">Reference proteome</keyword>
<feature type="domain" description="C3H1-type" evidence="6">
    <location>
        <begin position="299"/>
        <end position="325"/>
    </location>
</feature>